<keyword evidence="1" id="KW-0863">Zinc-finger</keyword>
<dbReference type="PANTHER" id="PTHR47526">
    <property type="entry name" value="ATP-DEPENDENT DNA HELICASE"/>
    <property type="match status" value="1"/>
</dbReference>
<keyword evidence="1" id="KW-0479">Metal-binding</keyword>
<dbReference type="GO" id="GO:0008270">
    <property type="term" value="F:zinc ion binding"/>
    <property type="evidence" value="ECO:0007669"/>
    <property type="project" value="UniProtKB-KW"/>
</dbReference>
<keyword evidence="1" id="KW-0862">Zinc</keyword>
<feature type="domain" description="SWIM-type" evidence="2">
    <location>
        <begin position="21"/>
        <end position="57"/>
    </location>
</feature>
<dbReference type="PROSITE" id="PS50966">
    <property type="entry name" value="ZF_SWIM"/>
    <property type="match status" value="1"/>
</dbReference>
<organism evidence="3">
    <name type="scientific">Rhipicephalus pulchellus</name>
    <name type="common">Yellow backed tick</name>
    <name type="synonym">Dermacentor pulchellus</name>
    <dbReference type="NCBI Taxonomy" id="72859"/>
    <lineage>
        <taxon>Eukaryota</taxon>
        <taxon>Metazoa</taxon>
        <taxon>Ecdysozoa</taxon>
        <taxon>Arthropoda</taxon>
        <taxon>Chelicerata</taxon>
        <taxon>Arachnida</taxon>
        <taxon>Acari</taxon>
        <taxon>Parasitiformes</taxon>
        <taxon>Ixodida</taxon>
        <taxon>Ixodoidea</taxon>
        <taxon>Ixodidae</taxon>
        <taxon>Rhipicephalinae</taxon>
        <taxon>Rhipicephalus</taxon>
        <taxon>Rhipicephalus</taxon>
    </lineage>
</organism>
<protein>
    <recommendedName>
        <fullName evidence="2">SWIM-type domain-containing protein</fullName>
    </recommendedName>
</protein>
<feature type="non-terminal residue" evidence="3">
    <location>
        <position position="195"/>
    </location>
</feature>
<sequence>SLIYFFQVSHSQRLREPDLKVWCLANADGSIITAHCTCMAGAGEACSHIGAVLFAVETSVRLRETRTCTGRKNAWLPANFLGTQAKRLREIDFSSSKKRKKQMNSIHLQPGAERKSTCLPQALPAVPPPPSDDLIQAFHSRLADAGVMPAIFTVHPKYSDMFAPPTVLEPQLLRDLSLAEALSEDLDTLVHRGEK</sequence>
<evidence type="ECO:0000256" key="1">
    <source>
        <dbReference type="PROSITE-ProRule" id="PRU00325"/>
    </source>
</evidence>
<dbReference type="AlphaFoldDB" id="L7MDW8"/>
<reference evidence="3" key="1">
    <citation type="submission" date="2012-11" db="EMBL/GenBank/DDBJ databases">
        <authorList>
            <person name="Lucero-Rivera Y.E."/>
            <person name="Tovar-Ramirez D."/>
        </authorList>
    </citation>
    <scope>NUCLEOTIDE SEQUENCE</scope>
    <source>
        <tissue evidence="3">Salivary gland</tissue>
    </source>
</reference>
<evidence type="ECO:0000313" key="3">
    <source>
        <dbReference type="EMBL" id="JAA61394.1"/>
    </source>
</evidence>
<dbReference type="EMBL" id="GACK01003640">
    <property type="protein sequence ID" value="JAA61394.1"/>
    <property type="molecule type" value="mRNA"/>
</dbReference>
<evidence type="ECO:0000259" key="2">
    <source>
        <dbReference type="PROSITE" id="PS50966"/>
    </source>
</evidence>
<dbReference type="InterPro" id="IPR007527">
    <property type="entry name" value="Znf_SWIM"/>
</dbReference>
<feature type="non-terminal residue" evidence="3">
    <location>
        <position position="1"/>
    </location>
</feature>
<proteinExistence type="evidence at transcript level"/>
<accession>L7MDW8</accession>
<name>L7MDW8_RHIPC</name>
<reference evidence="3" key="2">
    <citation type="journal article" date="2015" name="J. Proteomics">
        <title>Sexual differences in the sialomes of the zebra tick, Rhipicephalus pulchellus.</title>
        <authorList>
            <person name="Tan A.W."/>
            <person name="Francischetti I.M."/>
            <person name="Slovak M."/>
            <person name="Kini R.M."/>
            <person name="Ribeiro J.M."/>
        </authorList>
    </citation>
    <scope>NUCLEOTIDE SEQUENCE</scope>
    <source>
        <tissue evidence="3">Salivary gland</tissue>
    </source>
</reference>